<dbReference type="Pfam" id="PF00001">
    <property type="entry name" value="7tm_1"/>
    <property type="match status" value="1"/>
</dbReference>
<evidence type="ECO:0000256" key="6">
    <source>
        <dbReference type="ARBA" id="ARBA00022989"/>
    </source>
</evidence>
<evidence type="ECO:0000259" key="15">
    <source>
        <dbReference type="PROSITE" id="PS50262"/>
    </source>
</evidence>
<proteinExistence type="evidence at transcript level"/>
<evidence type="ECO:0000256" key="12">
    <source>
        <dbReference type="ARBA" id="ARBA00023224"/>
    </source>
</evidence>
<keyword evidence="4 14" id="KW-0812">Transmembrane</keyword>
<evidence type="ECO:0000256" key="7">
    <source>
        <dbReference type="ARBA" id="ARBA00022991"/>
    </source>
</evidence>
<comment type="subcellular location">
    <subcellularLocation>
        <location evidence="1 14">Membrane</location>
        <topology evidence="1 14">Multi-pass membrane protein</topology>
    </subcellularLocation>
</comment>
<dbReference type="InterPro" id="IPR050125">
    <property type="entry name" value="GPCR_opsins"/>
</dbReference>
<feature type="transmembrane region" description="Helical" evidence="14">
    <location>
        <begin position="93"/>
        <end position="111"/>
    </location>
</feature>
<dbReference type="SMART" id="SM01381">
    <property type="entry name" value="7TM_GPCR_Srsx"/>
    <property type="match status" value="1"/>
</dbReference>
<keyword evidence="9 14" id="KW-0472">Membrane</keyword>
<dbReference type="Gene3D" id="1.20.1070.10">
    <property type="entry name" value="Rhodopsin 7-helix transmembrane proteins"/>
    <property type="match status" value="1"/>
</dbReference>
<dbReference type="EMBL" id="HF549177">
    <property type="protein sequence ID" value="CCO61973.1"/>
    <property type="molecule type" value="mRNA"/>
</dbReference>
<evidence type="ECO:0000256" key="1">
    <source>
        <dbReference type="ARBA" id="ARBA00004141"/>
    </source>
</evidence>
<sequence length="380" mass="42792">MIQPMMMPHAEKLSLSEMFSDPYERNASIIDALPESMLPMIHEHWYGFPPMKAAWHYILGVTIMLLGIISVCGNGIVLYLMATCKNLRSPNNLLVMNLAFSDFCMMAFMMPTMAANCFAETWILGPFMCEIYGMFGSLFGCGSIWSMVMITLDRYNVIVRGMAAKPLTRTRAVMNILFVWVYAVGWTITPMYGWSRYVPEGAMTGCTVDYISTEPNPLSYLIAYAVAVYFVPLCTMIYCYTFIVMQVASHEKQLRDQAKKMNIASLRANSDNQKTSAEIRLAKVALMTVILWFMAWTPYLTLAFAGVFTDRFHVTPMSTIWGSVFAKASACYNPIVYGISHPKYRAALNQKFKCLGKPETSDKVGDTTTVCSEMDKTTSE</sequence>
<evidence type="ECO:0000256" key="8">
    <source>
        <dbReference type="ARBA" id="ARBA00023040"/>
    </source>
</evidence>
<dbReference type="InterPro" id="IPR000276">
    <property type="entry name" value="GPCR_Rhodpsn"/>
</dbReference>
<dbReference type="PRINTS" id="PR00238">
    <property type="entry name" value="OPSIN"/>
</dbReference>
<organism evidence="16">
    <name type="scientific">Cupiennius salei</name>
    <name type="common">American wandering spider</name>
    <dbReference type="NCBI Taxonomy" id="6928"/>
    <lineage>
        <taxon>Eukaryota</taxon>
        <taxon>Metazoa</taxon>
        <taxon>Ecdysozoa</taxon>
        <taxon>Arthropoda</taxon>
        <taxon>Chelicerata</taxon>
        <taxon>Arachnida</taxon>
        <taxon>Araneae</taxon>
        <taxon>Araneomorphae</taxon>
        <taxon>Entelegynae</taxon>
        <taxon>Lycosoidea</taxon>
        <taxon>Ctenidae</taxon>
        <taxon>Cupiennius</taxon>
    </lineage>
</organism>
<feature type="domain" description="G-protein coupled receptors family 1 profile" evidence="15">
    <location>
        <begin position="73"/>
        <end position="337"/>
    </location>
</feature>
<dbReference type="PRINTS" id="PR00578">
    <property type="entry name" value="OPSINLTRLEYE"/>
</dbReference>
<dbReference type="PROSITE" id="PS00237">
    <property type="entry name" value="G_PROTEIN_RECEP_F1_1"/>
    <property type="match status" value="1"/>
</dbReference>
<evidence type="ECO:0000256" key="3">
    <source>
        <dbReference type="ARBA" id="ARBA00022606"/>
    </source>
</evidence>
<keyword evidence="2 14" id="KW-0600">Photoreceptor protein</keyword>
<evidence type="ECO:0000256" key="9">
    <source>
        <dbReference type="ARBA" id="ARBA00023136"/>
    </source>
</evidence>
<dbReference type="GO" id="GO:0007602">
    <property type="term" value="P:phototransduction"/>
    <property type="evidence" value="ECO:0007669"/>
    <property type="project" value="UniProtKB-KW"/>
</dbReference>
<dbReference type="InterPro" id="IPR001391">
    <property type="entry name" value="Opsin_lateye"/>
</dbReference>
<dbReference type="GO" id="GO:0009881">
    <property type="term" value="F:photoreceptor activity"/>
    <property type="evidence" value="ECO:0007669"/>
    <property type="project" value="UniProtKB-KW"/>
</dbReference>
<comment type="similarity">
    <text evidence="14">Belongs to the G-protein coupled receptor 1 family. Opsin subfamily.</text>
</comment>
<dbReference type="GO" id="GO:0004930">
    <property type="term" value="F:G protein-coupled receptor activity"/>
    <property type="evidence" value="ECO:0007669"/>
    <property type="project" value="UniProtKB-KW"/>
</dbReference>
<keyword evidence="13" id="KW-0844">Vision</keyword>
<dbReference type="GO" id="GO:0007601">
    <property type="term" value="P:visual perception"/>
    <property type="evidence" value="ECO:0007669"/>
    <property type="project" value="UniProtKB-KW"/>
</dbReference>
<feature type="transmembrane region" description="Helical" evidence="14">
    <location>
        <begin position="131"/>
        <end position="152"/>
    </location>
</feature>
<keyword evidence="12 14" id="KW-0807">Transducer</keyword>
<keyword evidence="6 14" id="KW-1133">Transmembrane helix</keyword>
<feature type="transmembrane region" description="Helical" evidence="14">
    <location>
        <begin position="221"/>
        <end position="245"/>
    </location>
</feature>
<keyword evidence="11 14" id="KW-0675">Receptor</keyword>
<dbReference type="GO" id="GO:0016020">
    <property type="term" value="C:membrane"/>
    <property type="evidence" value="ECO:0007669"/>
    <property type="project" value="UniProtKB-SubCell"/>
</dbReference>
<evidence type="ECO:0000256" key="11">
    <source>
        <dbReference type="ARBA" id="ARBA00023170"/>
    </source>
</evidence>
<dbReference type="PRINTS" id="PR00237">
    <property type="entry name" value="GPCRRHODOPSN"/>
</dbReference>
<reference evidence="16" key="1">
    <citation type="submission" date="2012-11" db="EMBL/GenBank/DDBJ databases">
        <authorList>
            <person name="Eriksson J."/>
        </authorList>
    </citation>
    <scope>NUCLEOTIDE SEQUENCE</scope>
    <source>
        <strain evidence="16">Cs3</strain>
        <tissue evidence="16">Embryo</tissue>
    </source>
</reference>
<evidence type="ECO:0000256" key="2">
    <source>
        <dbReference type="ARBA" id="ARBA00022543"/>
    </source>
</evidence>
<dbReference type="PROSITE" id="PS00238">
    <property type="entry name" value="OPSIN"/>
    <property type="match status" value="1"/>
</dbReference>
<evidence type="ECO:0000256" key="13">
    <source>
        <dbReference type="ARBA" id="ARBA00023305"/>
    </source>
</evidence>
<gene>
    <name evidence="16" type="primary">rh1</name>
</gene>
<keyword evidence="7 14" id="KW-0157">Chromophore</keyword>
<dbReference type="PROSITE" id="PS50262">
    <property type="entry name" value="G_PROTEIN_RECEP_F1_2"/>
    <property type="match status" value="1"/>
</dbReference>
<protein>
    <submittedName>
        <fullName evidence="16">Rhodopsin 1</fullName>
    </submittedName>
</protein>
<name>L0RH83_CUPSA</name>
<dbReference type="CDD" id="cd15079">
    <property type="entry name" value="7tmA_photoreceptors_insect"/>
    <property type="match status" value="1"/>
</dbReference>
<dbReference type="InterPro" id="IPR027430">
    <property type="entry name" value="Retinal_BS"/>
</dbReference>
<evidence type="ECO:0000256" key="5">
    <source>
        <dbReference type="ARBA" id="ARBA00022925"/>
    </source>
</evidence>
<evidence type="ECO:0000256" key="10">
    <source>
        <dbReference type="ARBA" id="ARBA00023157"/>
    </source>
</evidence>
<keyword evidence="8 14" id="KW-0297">G-protein coupled receptor</keyword>
<dbReference type="PANTHER" id="PTHR24240">
    <property type="entry name" value="OPSIN"/>
    <property type="match status" value="1"/>
</dbReference>
<evidence type="ECO:0000256" key="4">
    <source>
        <dbReference type="ARBA" id="ARBA00022692"/>
    </source>
</evidence>
<dbReference type="AlphaFoldDB" id="L0RH83"/>
<feature type="transmembrane region" description="Helical" evidence="14">
    <location>
        <begin position="284"/>
        <end position="308"/>
    </location>
</feature>
<dbReference type="FunFam" id="1.20.1070.10:FF:000044">
    <property type="entry name" value="Opsin, ultraviolet-sensitive"/>
    <property type="match status" value="1"/>
</dbReference>
<reference evidence="16" key="2">
    <citation type="journal article" date="2013" name="J. Exp. Biol.">
        <title>Spectral sensitivity of the ctenid spider Cupiennius salei.</title>
        <authorList>
            <person name="Zopf L.M."/>
            <person name="Schmid A."/>
            <person name="Fredman D."/>
            <person name="Eriksson B.J."/>
        </authorList>
    </citation>
    <scope>NUCLEOTIDE SEQUENCE</scope>
    <source>
        <strain evidence="16">Cs3</strain>
        <tissue evidence="16">Embryo</tissue>
    </source>
</reference>
<feature type="transmembrane region" description="Helical" evidence="14">
    <location>
        <begin position="320"/>
        <end position="339"/>
    </location>
</feature>
<keyword evidence="10" id="KW-1015">Disulfide bond</keyword>
<accession>L0RH83</accession>
<dbReference type="InterPro" id="IPR001760">
    <property type="entry name" value="Opsin"/>
</dbReference>
<dbReference type="InterPro" id="IPR017452">
    <property type="entry name" value="GPCR_Rhodpsn_7TM"/>
</dbReference>
<keyword evidence="5 14" id="KW-0681">Retinal protein</keyword>
<dbReference type="SUPFAM" id="SSF81321">
    <property type="entry name" value="Family A G protein-coupled receptor-like"/>
    <property type="match status" value="1"/>
</dbReference>
<evidence type="ECO:0000256" key="14">
    <source>
        <dbReference type="RuleBase" id="RU004951"/>
    </source>
</evidence>
<evidence type="ECO:0000313" key="16">
    <source>
        <dbReference type="EMBL" id="CCO61973.1"/>
    </source>
</evidence>
<feature type="transmembrane region" description="Helical" evidence="14">
    <location>
        <begin position="54"/>
        <end position="81"/>
    </location>
</feature>
<keyword evidence="3 14" id="KW-0716">Sensory transduction</keyword>
<feature type="transmembrane region" description="Helical" evidence="14">
    <location>
        <begin position="172"/>
        <end position="194"/>
    </location>
</feature>